<evidence type="ECO:0000313" key="3">
    <source>
        <dbReference type="Proteomes" id="UP000253324"/>
    </source>
</evidence>
<dbReference type="Gene3D" id="3.40.50.1820">
    <property type="entry name" value="alpha/beta hydrolase"/>
    <property type="match status" value="1"/>
</dbReference>
<evidence type="ECO:0000313" key="2">
    <source>
        <dbReference type="EMBL" id="RCW81160.1"/>
    </source>
</evidence>
<accession>A0A368YLQ9</accession>
<dbReference type="PANTHER" id="PTHR43798">
    <property type="entry name" value="MONOACYLGLYCEROL LIPASE"/>
    <property type="match status" value="1"/>
</dbReference>
<reference evidence="2 3" key="1">
    <citation type="submission" date="2018-07" db="EMBL/GenBank/DDBJ databases">
        <title>Genomic Encyclopedia of Type Strains, Phase III (KMG-III): the genomes of soil and plant-associated and newly described type strains.</title>
        <authorList>
            <person name="Whitman W."/>
        </authorList>
    </citation>
    <scope>NUCLEOTIDE SEQUENCE [LARGE SCALE GENOMIC DNA]</scope>
    <source>
        <strain evidence="2 3">31-25a</strain>
    </source>
</reference>
<dbReference type="SUPFAM" id="SSF53474">
    <property type="entry name" value="alpha/beta-Hydrolases"/>
    <property type="match status" value="1"/>
</dbReference>
<evidence type="ECO:0000259" key="1">
    <source>
        <dbReference type="Pfam" id="PF00561"/>
    </source>
</evidence>
<dbReference type="RefSeq" id="WP_114431255.1">
    <property type="nucleotide sequence ID" value="NZ_QPJM01000011.1"/>
</dbReference>
<dbReference type="InterPro" id="IPR050266">
    <property type="entry name" value="AB_hydrolase_sf"/>
</dbReference>
<dbReference type="PANTHER" id="PTHR43798:SF33">
    <property type="entry name" value="HYDROLASE, PUTATIVE (AFU_ORTHOLOGUE AFUA_2G14860)-RELATED"/>
    <property type="match status" value="1"/>
</dbReference>
<protein>
    <submittedName>
        <fullName evidence="2">Proline iminopeptidase</fullName>
    </submittedName>
</protein>
<dbReference type="Pfam" id="PF00561">
    <property type="entry name" value="Abhydrolase_1"/>
    <property type="match status" value="1"/>
</dbReference>
<dbReference type="AlphaFoldDB" id="A0A368YLQ9"/>
<feature type="domain" description="AB hydrolase-1" evidence="1">
    <location>
        <begin position="30"/>
        <end position="274"/>
    </location>
</feature>
<gene>
    <name evidence="2" type="ORF">C7476_11122</name>
</gene>
<dbReference type="EMBL" id="QPJM01000011">
    <property type="protein sequence ID" value="RCW81160.1"/>
    <property type="molecule type" value="Genomic_DNA"/>
</dbReference>
<dbReference type="GO" id="GO:0016020">
    <property type="term" value="C:membrane"/>
    <property type="evidence" value="ECO:0007669"/>
    <property type="project" value="TreeGrafter"/>
</dbReference>
<proteinExistence type="predicted"/>
<dbReference type="PRINTS" id="PR00412">
    <property type="entry name" value="EPOXHYDRLASE"/>
</dbReference>
<dbReference type="GO" id="GO:0003824">
    <property type="term" value="F:catalytic activity"/>
    <property type="evidence" value="ECO:0007669"/>
    <property type="project" value="InterPro"/>
</dbReference>
<dbReference type="Proteomes" id="UP000253324">
    <property type="component" value="Unassembled WGS sequence"/>
</dbReference>
<organism evidence="2 3">
    <name type="scientific">Phyllobacterium bourgognense</name>
    <dbReference type="NCBI Taxonomy" id="314236"/>
    <lineage>
        <taxon>Bacteria</taxon>
        <taxon>Pseudomonadati</taxon>
        <taxon>Pseudomonadota</taxon>
        <taxon>Alphaproteobacteria</taxon>
        <taxon>Hyphomicrobiales</taxon>
        <taxon>Phyllobacteriaceae</taxon>
        <taxon>Phyllobacterium</taxon>
    </lineage>
</organism>
<dbReference type="InterPro" id="IPR000639">
    <property type="entry name" value="Epox_hydrolase-like"/>
</dbReference>
<comment type="caution">
    <text evidence="2">The sequence shown here is derived from an EMBL/GenBank/DDBJ whole genome shotgun (WGS) entry which is preliminary data.</text>
</comment>
<name>A0A368YLQ9_9HYPH</name>
<sequence length="292" mass="31736">MQATINDTDIFFDVEGSKLRKIEGQMFEVPTIIALHGGLGFDHGYLRDGLGRLQDIAQIIYVDLRCQGRSGRPPLETATLEQMADDVAELISMLGIRMPYIFGHSAGGFVAMHLALRHPGSVAGLILTGTSPTVAPIRDEANEPTPALADRALPKTIAVAARIFSGDISAESVTEFFEEVGPYYAAPGNMGLTAILLRATSPNIDMMKHFMTKLAPQYNLTSQLHLITIPTLVLVGAYDWVCPPRASRVIARSISQSKMILFDNSGHFLFSEEPEKFRGVVADFLAHGAVLP</sequence>
<keyword evidence="3" id="KW-1185">Reference proteome</keyword>
<dbReference type="InterPro" id="IPR029058">
    <property type="entry name" value="AB_hydrolase_fold"/>
</dbReference>
<dbReference type="InterPro" id="IPR000073">
    <property type="entry name" value="AB_hydrolase_1"/>
</dbReference>
<dbReference type="OrthoDB" id="9796770at2"/>